<evidence type="ECO:0000313" key="1">
    <source>
        <dbReference type="EMBL" id="OJJ83214.1"/>
    </source>
</evidence>
<dbReference type="Gene3D" id="1.25.40.20">
    <property type="entry name" value="Ankyrin repeat-containing domain"/>
    <property type="match status" value="1"/>
</dbReference>
<protein>
    <recommendedName>
        <fullName evidence="3">Ankyrin repeat protein</fullName>
    </recommendedName>
</protein>
<dbReference type="InterPro" id="IPR036770">
    <property type="entry name" value="Ankyrin_rpt-contain_sf"/>
</dbReference>
<accession>A0A1L9VH36</accession>
<dbReference type="VEuPathDB" id="FungiDB:ASPGLDRAFT_470336"/>
<dbReference type="SUPFAM" id="SSF48403">
    <property type="entry name" value="Ankyrin repeat"/>
    <property type="match status" value="1"/>
</dbReference>
<name>A0A1L9VH36_ASPGL</name>
<gene>
    <name evidence="1" type="ORF">ASPGLDRAFT_470336</name>
</gene>
<dbReference type="EMBL" id="KV878900">
    <property type="protein sequence ID" value="OJJ83214.1"/>
    <property type="molecule type" value="Genomic_DNA"/>
</dbReference>
<evidence type="ECO:0000313" key="2">
    <source>
        <dbReference type="Proteomes" id="UP000184300"/>
    </source>
</evidence>
<evidence type="ECO:0008006" key="3">
    <source>
        <dbReference type="Google" id="ProtNLM"/>
    </source>
</evidence>
<organism evidence="1 2">
    <name type="scientific">Aspergillus glaucus CBS 516.65</name>
    <dbReference type="NCBI Taxonomy" id="1160497"/>
    <lineage>
        <taxon>Eukaryota</taxon>
        <taxon>Fungi</taxon>
        <taxon>Dikarya</taxon>
        <taxon>Ascomycota</taxon>
        <taxon>Pezizomycotina</taxon>
        <taxon>Eurotiomycetes</taxon>
        <taxon>Eurotiomycetidae</taxon>
        <taxon>Eurotiales</taxon>
        <taxon>Aspergillaceae</taxon>
        <taxon>Aspergillus</taxon>
        <taxon>Aspergillus subgen. Aspergillus</taxon>
    </lineage>
</organism>
<dbReference type="AlphaFoldDB" id="A0A1L9VH36"/>
<keyword evidence="2" id="KW-1185">Reference proteome</keyword>
<sequence length="70" mass="7846">MQVLSSAIHHEAIFRLLLEHGADSKAREEGEFFLITAITSGQEAVIQILLNFGLTMSNIRDPIHWSNRGN</sequence>
<dbReference type="GeneID" id="34462838"/>
<proteinExistence type="predicted"/>
<dbReference type="RefSeq" id="XP_022399912.1">
    <property type="nucleotide sequence ID" value="XM_022546577.1"/>
</dbReference>
<reference evidence="2" key="1">
    <citation type="journal article" date="2017" name="Genome Biol.">
        <title>Comparative genomics reveals high biological diversity and specific adaptations in the industrially and medically important fungal genus Aspergillus.</title>
        <authorList>
            <person name="de Vries R.P."/>
            <person name="Riley R."/>
            <person name="Wiebenga A."/>
            <person name="Aguilar-Osorio G."/>
            <person name="Amillis S."/>
            <person name="Uchima C.A."/>
            <person name="Anderluh G."/>
            <person name="Asadollahi M."/>
            <person name="Askin M."/>
            <person name="Barry K."/>
            <person name="Battaglia E."/>
            <person name="Bayram O."/>
            <person name="Benocci T."/>
            <person name="Braus-Stromeyer S.A."/>
            <person name="Caldana C."/>
            <person name="Canovas D."/>
            <person name="Cerqueira G.C."/>
            <person name="Chen F."/>
            <person name="Chen W."/>
            <person name="Choi C."/>
            <person name="Clum A."/>
            <person name="Dos Santos R.A."/>
            <person name="Damasio A.R."/>
            <person name="Diallinas G."/>
            <person name="Emri T."/>
            <person name="Fekete E."/>
            <person name="Flipphi M."/>
            <person name="Freyberg S."/>
            <person name="Gallo A."/>
            <person name="Gournas C."/>
            <person name="Habgood R."/>
            <person name="Hainaut M."/>
            <person name="Harispe M.L."/>
            <person name="Henrissat B."/>
            <person name="Hilden K.S."/>
            <person name="Hope R."/>
            <person name="Hossain A."/>
            <person name="Karabika E."/>
            <person name="Karaffa L."/>
            <person name="Karanyi Z."/>
            <person name="Krasevec N."/>
            <person name="Kuo A."/>
            <person name="Kusch H."/>
            <person name="LaButti K."/>
            <person name="Lagendijk E.L."/>
            <person name="Lapidus A."/>
            <person name="Levasseur A."/>
            <person name="Lindquist E."/>
            <person name="Lipzen A."/>
            <person name="Logrieco A.F."/>
            <person name="MacCabe A."/>
            <person name="Maekelae M.R."/>
            <person name="Malavazi I."/>
            <person name="Melin P."/>
            <person name="Meyer V."/>
            <person name="Mielnichuk N."/>
            <person name="Miskei M."/>
            <person name="Molnar A.P."/>
            <person name="Mule G."/>
            <person name="Ngan C.Y."/>
            <person name="Orejas M."/>
            <person name="Orosz E."/>
            <person name="Ouedraogo J.P."/>
            <person name="Overkamp K.M."/>
            <person name="Park H.-S."/>
            <person name="Perrone G."/>
            <person name="Piumi F."/>
            <person name="Punt P.J."/>
            <person name="Ram A.F."/>
            <person name="Ramon A."/>
            <person name="Rauscher S."/>
            <person name="Record E."/>
            <person name="Riano-Pachon D.M."/>
            <person name="Robert V."/>
            <person name="Roehrig J."/>
            <person name="Ruller R."/>
            <person name="Salamov A."/>
            <person name="Salih N.S."/>
            <person name="Samson R.A."/>
            <person name="Sandor E."/>
            <person name="Sanguinetti M."/>
            <person name="Schuetze T."/>
            <person name="Sepcic K."/>
            <person name="Shelest E."/>
            <person name="Sherlock G."/>
            <person name="Sophianopoulou V."/>
            <person name="Squina F.M."/>
            <person name="Sun H."/>
            <person name="Susca A."/>
            <person name="Todd R.B."/>
            <person name="Tsang A."/>
            <person name="Unkles S.E."/>
            <person name="van de Wiele N."/>
            <person name="van Rossen-Uffink D."/>
            <person name="Oliveira J.V."/>
            <person name="Vesth T.C."/>
            <person name="Visser J."/>
            <person name="Yu J.-H."/>
            <person name="Zhou M."/>
            <person name="Andersen M.R."/>
            <person name="Archer D.B."/>
            <person name="Baker S.E."/>
            <person name="Benoit I."/>
            <person name="Brakhage A.A."/>
            <person name="Braus G.H."/>
            <person name="Fischer R."/>
            <person name="Frisvad J.C."/>
            <person name="Goldman G.H."/>
            <person name="Houbraken J."/>
            <person name="Oakley B."/>
            <person name="Pocsi I."/>
            <person name="Scazzocchio C."/>
            <person name="Seiboth B."/>
            <person name="vanKuyk P.A."/>
            <person name="Wortman J."/>
            <person name="Dyer P.S."/>
            <person name="Grigoriev I.V."/>
        </authorList>
    </citation>
    <scope>NUCLEOTIDE SEQUENCE [LARGE SCALE GENOMIC DNA]</scope>
    <source>
        <strain evidence="2">CBS 516.65</strain>
    </source>
</reference>
<dbReference type="Proteomes" id="UP000184300">
    <property type="component" value="Unassembled WGS sequence"/>
</dbReference>